<dbReference type="EMBL" id="KB097026">
    <property type="protein sequence ID" value="ESN99998.1"/>
    <property type="molecule type" value="Genomic_DNA"/>
</dbReference>
<comment type="subcellular location">
    <subcellularLocation>
        <location evidence="1">Membrane</location>
        <topology evidence="1">Multi-pass membrane protein</topology>
    </subcellularLocation>
</comment>
<keyword evidence="6" id="KW-0630">Potassium</keyword>
<dbReference type="RefSeq" id="XP_009021920.1">
    <property type="nucleotide sequence ID" value="XM_009023672.1"/>
</dbReference>
<dbReference type="KEGG" id="hro:HELRODRAFT_83622"/>
<dbReference type="eggNOG" id="KOG3713">
    <property type="taxonomic scope" value="Eukaryota"/>
</dbReference>
<dbReference type="EnsemblMetazoa" id="HelroT83622">
    <property type="protein sequence ID" value="HelroP83622"/>
    <property type="gene ID" value="HelroG83622"/>
</dbReference>
<reference evidence="15" key="1">
    <citation type="submission" date="2012-12" db="EMBL/GenBank/DDBJ databases">
        <authorList>
            <person name="Hellsten U."/>
            <person name="Grimwood J."/>
            <person name="Chapman J.A."/>
            <person name="Shapiro H."/>
            <person name="Aerts A."/>
            <person name="Otillar R.P."/>
            <person name="Terry A.Y."/>
            <person name="Boore J.L."/>
            <person name="Simakov O."/>
            <person name="Marletaz F."/>
            <person name="Cho S.-J."/>
            <person name="Edsinger-Gonzales E."/>
            <person name="Havlak P."/>
            <person name="Kuo D.-H."/>
            <person name="Larsson T."/>
            <person name="Lv J."/>
            <person name="Arendt D."/>
            <person name="Savage R."/>
            <person name="Osoegawa K."/>
            <person name="de Jong P."/>
            <person name="Lindberg D.R."/>
            <person name="Seaver E.C."/>
            <person name="Weisblat D.A."/>
            <person name="Putnam N.H."/>
            <person name="Grigoriev I.V."/>
            <person name="Rokhsar D.S."/>
        </authorList>
    </citation>
    <scope>NUCLEOTIDE SEQUENCE</scope>
</reference>
<dbReference type="OrthoDB" id="10025005at2759"/>
<keyword evidence="10" id="KW-0407">Ion channel</keyword>
<dbReference type="InterPro" id="IPR005821">
    <property type="entry name" value="Ion_trans_dom"/>
</dbReference>
<dbReference type="HOGENOM" id="CLU_1431350_0_0_1"/>
<dbReference type="FunFam" id="1.10.287.70:FF:000567">
    <property type="entry name" value="Protein CBR-KVS-4"/>
    <property type="match status" value="1"/>
</dbReference>
<keyword evidence="5" id="KW-0631">Potassium channel</keyword>
<organism evidence="14 15">
    <name type="scientific">Helobdella robusta</name>
    <name type="common">Californian leech</name>
    <dbReference type="NCBI Taxonomy" id="6412"/>
    <lineage>
        <taxon>Eukaryota</taxon>
        <taxon>Metazoa</taxon>
        <taxon>Spiralia</taxon>
        <taxon>Lophotrochozoa</taxon>
        <taxon>Annelida</taxon>
        <taxon>Clitellata</taxon>
        <taxon>Hirudinea</taxon>
        <taxon>Rhynchobdellida</taxon>
        <taxon>Glossiphoniidae</taxon>
        <taxon>Helobdella</taxon>
    </lineage>
</organism>
<dbReference type="Gene3D" id="1.10.287.70">
    <property type="match status" value="1"/>
</dbReference>
<evidence type="ECO:0000256" key="11">
    <source>
        <dbReference type="SAM" id="Phobius"/>
    </source>
</evidence>
<dbReference type="AlphaFoldDB" id="T1G582"/>
<sequence>SIPVGLWWAIVTMTTVGYGDMTPKTYLGMLVGSVCALTGVLTIALPVPVIVSNFALFYSHTQARAKLPKRRRRVLPVEAVRPKMGSRGQGGAFVRVTGRYHNQRQQQQHEPRRNEAQVYSSFKGWSVGWFISIYIMFDLRFFYSNPCDEDDDEDGDSDEYKYYYDDGENINKNYIYDDNYDNNFNCKCHL</sequence>
<evidence type="ECO:0000256" key="5">
    <source>
        <dbReference type="ARBA" id="ARBA00022826"/>
    </source>
</evidence>
<evidence type="ECO:0000313" key="14">
    <source>
        <dbReference type="EnsemblMetazoa" id="HelroP83622"/>
    </source>
</evidence>
<gene>
    <name evidence="14" type="primary">20216229</name>
    <name evidence="13" type="ORF">HELRODRAFT_83622</name>
</gene>
<dbReference type="PANTHER" id="PTHR11537:SF252">
    <property type="entry name" value="POTASSIUM VOLTAGE-GATED CHANNEL PROTEIN SHAW"/>
    <property type="match status" value="1"/>
</dbReference>
<dbReference type="GO" id="GO:0008076">
    <property type="term" value="C:voltage-gated potassium channel complex"/>
    <property type="evidence" value="ECO:0007669"/>
    <property type="project" value="InterPro"/>
</dbReference>
<keyword evidence="7 11" id="KW-1133">Transmembrane helix</keyword>
<dbReference type="Pfam" id="PF00520">
    <property type="entry name" value="Ion_trans"/>
    <property type="match status" value="1"/>
</dbReference>
<keyword evidence="3" id="KW-0633">Potassium transport</keyword>
<dbReference type="CTD" id="20216229"/>
<evidence type="ECO:0000256" key="7">
    <source>
        <dbReference type="ARBA" id="ARBA00022989"/>
    </source>
</evidence>
<accession>T1G582</accession>
<dbReference type="GO" id="GO:0005249">
    <property type="term" value="F:voltage-gated potassium channel activity"/>
    <property type="evidence" value="ECO:0007669"/>
    <property type="project" value="InterPro"/>
</dbReference>
<keyword evidence="15" id="KW-1185">Reference proteome</keyword>
<evidence type="ECO:0000259" key="12">
    <source>
        <dbReference type="Pfam" id="PF00520"/>
    </source>
</evidence>
<evidence type="ECO:0000256" key="1">
    <source>
        <dbReference type="ARBA" id="ARBA00004141"/>
    </source>
</evidence>
<evidence type="ECO:0000256" key="4">
    <source>
        <dbReference type="ARBA" id="ARBA00022692"/>
    </source>
</evidence>
<evidence type="ECO:0000256" key="8">
    <source>
        <dbReference type="ARBA" id="ARBA00023065"/>
    </source>
</evidence>
<proteinExistence type="predicted"/>
<dbReference type="GeneID" id="20216229"/>
<keyword evidence="4 11" id="KW-0812">Transmembrane</keyword>
<name>T1G582_HELRO</name>
<evidence type="ECO:0000256" key="6">
    <source>
        <dbReference type="ARBA" id="ARBA00022958"/>
    </source>
</evidence>
<dbReference type="EMBL" id="AMQM01005610">
    <property type="status" value="NOT_ANNOTATED_CDS"/>
    <property type="molecule type" value="Genomic_DNA"/>
</dbReference>
<keyword evidence="8" id="KW-0406">Ion transport</keyword>
<feature type="domain" description="Ion transport" evidence="12">
    <location>
        <begin position="2"/>
        <end position="62"/>
    </location>
</feature>
<dbReference type="InParanoid" id="T1G582"/>
<keyword evidence="9 11" id="KW-0472">Membrane</keyword>
<protein>
    <recommendedName>
        <fullName evidence="12">Ion transport domain-containing protein</fullName>
    </recommendedName>
</protein>
<evidence type="ECO:0000256" key="9">
    <source>
        <dbReference type="ARBA" id="ARBA00023136"/>
    </source>
</evidence>
<dbReference type="SUPFAM" id="SSF81324">
    <property type="entry name" value="Voltage-gated potassium channels"/>
    <property type="match status" value="1"/>
</dbReference>
<keyword evidence="2" id="KW-0813">Transport</keyword>
<evidence type="ECO:0000256" key="10">
    <source>
        <dbReference type="ARBA" id="ARBA00023303"/>
    </source>
</evidence>
<dbReference type="InterPro" id="IPR028325">
    <property type="entry name" value="VG_K_chnl"/>
</dbReference>
<reference evidence="14" key="3">
    <citation type="submission" date="2015-06" db="UniProtKB">
        <authorList>
            <consortium name="EnsemblMetazoa"/>
        </authorList>
    </citation>
    <scope>IDENTIFICATION</scope>
</reference>
<evidence type="ECO:0000313" key="15">
    <source>
        <dbReference type="Proteomes" id="UP000015101"/>
    </source>
</evidence>
<evidence type="ECO:0000256" key="2">
    <source>
        <dbReference type="ARBA" id="ARBA00022448"/>
    </source>
</evidence>
<dbReference type="PANTHER" id="PTHR11537">
    <property type="entry name" value="VOLTAGE-GATED POTASSIUM CHANNEL"/>
    <property type="match status" value="1"/>
</dbReference>
<evidence type="ECO:0000313" key="13">
    <source>
        <dbReference type="EMBL" id="ESN99998.1"/>
    </source>
</evidence>
<feature type="transmembrane region" description="Helical" evidence="11">
    <location>
        <begin position="26"/>
        <end position="59"/>
    </location>
</feature>
<dbReference type="STRING" id="6412.T1G582"/>
<reference evidence="13 15" key="2">
    <citation type="journal article" date="2013" name="Nature">
        <title>Insights into bilaterian evolution from three spiralian genomes.</title>
        <authorList>
            <person name="Simakov O."/>
            <person name="Marletaz F."/>
            <person name="Cho S.J."/>
            <person name="Edsinger-Gonzales E."/>
            <person name="Havlak P."/>
            <person name="Hellsten U."/>
            <person name="Kuo D.H."/>
            <person name="Larsson T."/>
            <person name="Lv J."/>
            <person name="Arendt D."/>
            <person name="Savage R."/>
            <person name="Osoegawa K."/>
            <person name="de Jong P."/>
            <person name="Grimwood J."/>
            <person name="Chapman J.A."/>
            <person name="Shapiro H."/>
            <person name="Aerts A."/>
            <person name="Otillar R.P."/>
            <person name="Terry A.Y."/>
            <person name="Boore J.L."/>
            <person name="Grigoriev I.V."/>
            <person name="Lindberg D.R."/>
            <person name="Seaver E.C."/>
            <person name="Weisblat D.A."/>
            <person name="Putnam N.H."/>
            <person name="Rokhsar D.S."/>
        </authorList>
    </citation>
    <scope>NUCLEOTIDE SEQUENCE</scope>
</reference>
<dbReference type="Proteomes" id="UP000015101">
    <property type="component" value="Unassembled WGS sequence"/>
</dbReference>
<evidence type="ECO:0000256" key="3">
    <source>
        <dbReference type="ARBA" id="ARBA00022538"/>
    </source>
</evidence>